<dbReference type="EMBL" id="SGXA01000007">
    <property type="protein sequence ID" value="RZS63922.1"/>
    <property type="molecule type" value="Genomic_DNA"/>
</dbReference>
<evidence type="ECO:0000313" key="2">
    <source>
        <dbReference type="Proteomes" id="UP000293874"/>
    </source>
</evidence>
<sequence>MQVLLLISCLCLAGSGSVEKSRADSSLVLAGIEKNRELSILFPKNNQKVRGEYKVYGKARPGSVVVLHISSTYYKTARDSRQKVSKGAGPINRMNRKFKLTADRSGNWILKNIELWNAGWEENFTIKATAENKTVSIRVYDNTHPVAID</sequence>
<dbReference type="Proteomes" id="UP000293874">
    <property type="component" value="Unassembled WGS sequence"/>
</dbReference>
<comment type="caution">
    <text evidence="1">The sequence shown here is derived from an EMBL/GenBank/DDBJ whole genome shotgun (WGS) entry which is preliminary data.</text>
</comment>
<dbReference type="OrthoDB" id="762757at2"/>
<dbReference type="RefSeq" id="WP_130544493.1">
    <property type="nucleotide sequence ID" value="NZ_CP042431.1"/>
</dbReference>
<dbReference type="AlphaFoldDB" id="A0A4Q7MB28"/>
<keyword evidence="2" id="KW-1185">Reference proteome</keyword>
<accession>A0A4Q7MB28</accession>
<name>A0A4Q7MB28_9BACT</name>
<gene>
    <name evidence="1" type="ORF">EV199_6022</name>
</gene>
<protein>
    <submittedName>
        <fullName evidence="1">Uncharacterized protein</fullName>
    </submittedName>
</protein>
<evidence type="ECO:0000313" key="1">
    <source>
        <dbReference type="EMBL" id="RZS63922.1"/>
    </source>
</evidence>
<proteinExistence type="predicted"/>
<organism evidence="1 2">
    <name type="scientific">Pseudobacter ginsenosidimutans</name>
    <dbReference type="NCBI Taxonomy" id="661488"/>
    <lineage>
        <taxon>Bacteria</taxon>
        <taxon>Pseudomonadati</taxon>
        <taxon>Bacteroidota</taxon>
        <taxon>Chitinophagia</taxon>
        <taxon>Chitinophagales</taxon>
        <taxon>Chitinophagaceae</taxon>
        <taxon>Pseudobacter</taxon>
    </lineage>
</organism>
<reference evidence="1 2" key="1">
    <citation type="submission" date="2019-02" db="EMBL/GenBank/DDBJ databases">
        <title>Genomic Encyclopedia of Type Strains, Phase IV (KMG-IV): sequencing the most valuable type-strain genomes for metagenomic binning, comparative biology and taxonomic classification.</title>
        <authorList>
            <person name="Goeker M."/>
        </authorList>
    </citation>
    <scope>NUCLEOTIDE SEQUENCE [LARGE SCALE GENOMIC DNA]</scope>
    <source>
        <strain evidence="1 2">DSM 18116</strain>
    </source>
</reference>